<gene>
    <name evidence="10 15" type="primary">ftsY</name>
    <name evidence="15" type="ORF">KUK_1187</name>
</gene>
<feature type="compositionally biased region" description="Basic and acidic residues" evidence="11">
    <location>
        <begin position="10"/>
        <end position="21"/>
    </location>
</feature>
<evidence type="ECO:0000259" key="14">
    <source>
        <dbReference type="SMART" id="SM00963"/>
    </source>
</evidence>
<feature type="compositionally biased region" description="Low complexity" evidence="11">
    <location>
        <begin position="200"/>
        <end position="221"/>
    </location>
</feature>
<dbReference type="OrthoDB" id="9804720at2"/>
<dbReference type="InterPro" id="IPR003593">
    <property type="entry name" value="AAA+_ATPase"/>
</dbReference>
<feature type="domain" description="SRP54-type proteins GTP-binding" evidence="13">
    <location>
        <begin position="331"/>
        <end position="535"/>
    </location>
</feature>
<comment type="subunit">
    <text evidence="10">Part of the signal recognition particle protein translocation system, which is composed of SRP and FtsY. SRP is a ribonucleoprotein composed of Ffh and a 4.5S RNA molecule.</text>
</comment>
<protein>
    <recommendedName>
        <fullName evidence="10">Signal recognition particle receptor FtsY</fullName>
        <shortName evidence="10">SRP receptor</shortName>
        <ecNumber evidence="10">3.6.5.4</ecNumber>
    </recommendedName>
</protein>
<dbReference type="HAMAP" id="MF_00920">
    <property type="entry name" value="FtsY"/>
    <property type="match status" value="1"/>
</dbReference>
<dbReference type="GO" id="GO:0003924">
    <property type="term" value="F:GTPase activity"/>
    <property type="evidence" value="ECO:0007669"/>
    <property type="project" value="UniProtKB-UniRule"/>
</dbReference>
<comment type="subcellular location">
    <subcellularLocation>
        <location evidence="10">Cell membrane</location>
        <topology evidence="10">Peripheral membrane protein</topology>
        <orientation evidence="10">Cytoplasmic side</orientation>
    </subcellularLocation>
    <subcellularLocation>
        <location evidence="10">Cytoplasm</location>
    </subcellularLocation>
</comment>
<evidence type="ECO:0000256" key="4">
    <source>
        <dbReference type="ARBA" id="ARBA00022801"/>
    </source>
</evidence>
<dbReference type="SMART" id="SM00962">
    <property type="entry name" value="SRP54"/>
    <property type="match status" value="1"/>
</dbReference>
<dbReference type="RefSeq" id="WP_015555609.1">
    <property type="nucleotide sequence ID" value="NC_021036.1"/>
</dbReference>
<evidence type="ECO:0000256" key="11">
    <source>
        <dbReference type="SAM" id="MobiDB-lite"/>
    </source>
</evidence>
<dbReference type="Pfam" id="PF00448">
    <property type="entry name" value="SRP54"/>
    <property type="match status" value="1"/>
</dbReference>
<keyword evidence="4 10" id="KW-0378">Hydrolase</keyword>
<dbReference type="HOGENOM" id="CLU_009301_4_2_4"/>
<feature type="binding site" evidence="10">
    <location>
        <begin position="483"/>
        <end position="486"/>
    </location>
    <ligand>
        <name>GTP</name>
        <dbReference type="ChEBI" id="CHEBI:37565"/>
    </ligand>
</feature>
<feature type="region of interest" description="Disordered" evidence="11">
    <location>
        <begin position="115"/>
        <end position="235"/>
    </location>
</feature>
<evidence type="ECO:0000256" key="10">
    <source>
        <dbReference type="HAMAP-Rule" id="MF_00920"/>
    </source>
</evidence>
<comment type="catalytic activity">
    <reaction evidence="8 10">
        <text>GTP + H2O = GDP + phosphate + H(+)</text>
        <dbReference type="Rhea" id="RHEA:19669"/>
        <dbReference type="ChEBI" id="CHEBI:15377"/>
        <dbReference type="ChEBI" id="CHEBI:15378"/>
        <dbReference type="ChEBI" id="CHEBI:37565"/>
        <dbReference type="ChEBI" id="CHEBI:43474"/>
        <dbReference type="ChEBI" id="CHEBI:58189"/>
        <dbReference type="EC" id="3.6.5.4"/>
    </reaction>
</comment>
<dbReference type="GO" id="GO:0006614">
    <property type="term" value="P:SRP-dependent cotranslational protein targeting to membrane"/>
    <property type="evidence" value="ECO:0007669"/>
    <property type="project" value="InterPro"/>
</dbReference>
<feature type="compositionally biased region" description="Basic and acidic residues" evidence="11">
    <location>
        <begin position="35"/>
        <end position="62"/>
    </location>
</feature>
<keyword evidence="5 10" id="KW-0342">GTP-binding</keyword>
<dbReference type="GO" id="GO:0005047">
    <property type="term" value="F:signal recognition particle binding"/>
    <property type="evidence" value="ECO:0007669"/>
    <property type="project" value="TreeGrafter"/>
</dbReference>
<dbReference type="FunFam" id="1.20.120.140:FF:000002">
    <property type="entry name" value="Signal recognition particle receptor FtsY"/>
    <property type="match status" value="1"/>
</dbReference>
<feature type="binding site" evidence="10">
    <location>
        <begin position="338"/>
        <end position="345"/>
    </location>
    <ligand>
        <name>GTP</name>
        <dbReference type="ChEBI" id="CHEBI:37565"/>
    </ligand>
</feature>
<keyword evidence="3 10" id="KW-0547">Nucleotide-binding</keyword>
<dbReference type="GO" id="GO:0005525">
    <property type="term" value="F:GTP binding"/>
    <property type="evidence" value="ECO:0007669"/>
    <property type="project" value="UniProtKB-UniRule"/>
</dbReference>
<dbReference type="CDD" id="cd17874">
    <property type="entry name" value="FtsY"/>
    <property type="match status" value="1"/>
</dbReference>
<dbReference type="FunFam" id="3.40.50.300:FF:000053">
    <property type="entry name" value="Signal recognition particle receptor FtsY"/>
    <property type="match status" value="1"/>
</dbReference>
<accession>I7IJM2</accession>
<dbReference type="EMBL" id="HE681423">
    <property type="protein sequence ID" value="CCG18484.1"/>
    <property type="molecule type" value="Genomic_DNA"/>
</dbReference>
<dbReference type="InterPro" id="IPR027417">
    <property type="entry name" value="P-loop_NTPase"/>
</dbReference>
<dbReference type="GO" id="GO:0005886">
    <property type="term" value="C:plasma membrane"/>
    <property type="evidence" value="ECO:0007669"/>
    <property type="project" value="UniProtKB-SubCell"/>
</dbReference>
<evidence type="ECO:0000256" key="6">
    <source>
        <dbReference type="ARBA" id="ARBA00023136"/>
    </source>
</evidence>
<dbReference type="KEGG" id="teg:KUK_1187"/>
<dbReference type="InterPro" id="IPR042101">
    <property type="entry name" value="SRP54_N_sf"/>
</dbReference>
<dbReference type="SUPFAM" id="SSF47364">
    <property type="entry name" value="Domain of the SRP/SRP receptor G-proteins"/>
    <property type="match status" value="1"/>
</dbReference>
<evidence type="ECO:0000256" key="1">
    <source>
        <dbReference type="ARBA" id="ARBA00022475"/>
    </source>
</evidence>
<dbReference type="SMART" id="SM00963">
    <property type="entry name" value="SRP54_N"/>
    <property type="match status" value="1"/>
</dbReference>
<dbReference type="Gene3D" id="1.20.120.140">
    <property type="entry name" value="Signal recognition particle SRP54, nucleotide-binding domain"/>
    <property type="match status" value="1"/>
</dbReference>
<dbReference type="InterPro" id="IPR036225">
    <property type="entry name" value="SRP/SRP_N"/>
</dbReference>
<feature type="domain" description="Signal recognition particle SRP54 helical bundle" evidence="14">
    <location>
        <begin position="239"/>
        <end position="317"/>
    </location>
</feature>
<comment type="function">
    <text evidence="9 10">Involved in targeting and insertion of nascent membrane proteins into the cytoplasmic membrane. Acts as a receptor for the complex formed by the signal recognition particle (SRP) and the ribosome-nascent chain (RNC). Interaction with SRP-RNC leads to the transfer of the RNC complex to the Sec translocase for insertion into the membrane, the hydrolysis of GTP by both Ffh and FtsY, and the dissociation of the SRP-FtsY complex into the individual components.</text>
</comment>
<sequence>MFRFFKRKKKEEPVVEEKIEADVDEQSQEQVIADAGHERGEHESHGHENQTYDPSHEIRETQEPAEAITSPDSSFDSLWPTPDANGKVRIKISLSDVLPLISEEELEKAALAEVREDDLSRFGYVDSDDESVEFEEEQVQGRSAQEAGVKPDHKPEPCESEADHKPEPCESEADQKPKADHEIEPELLEPDLREPEPSEPTELTEPSKSSEPSELTEPSESSEPEVEHKTLSPSEKKGWFSRLKKGLSRSNLGSIFVGTRIDEELFEELENSLLMADAGVIATQKIISELRQAVKKQHLEDADQVKHALTQIIAQHLKPLEKIFDIHEDRTNVVMIAGVNGAGKTTSIGKLAYHFQAHGASLLLAAGDTFRAAAREQLQQWGLKNNVQVISQQGGDPASVAFDAVNSGIAKKTTVVMIDTAGRLPTQTHLMEELKKIKRVITKAESSAPHEVLLVVDGNTGQNALAQIKAFDEAIGLTGLLVTKLDGTAKGGVLVAMASGVQGVRTVPVYWIGVGESLEDLQPFVAEEFAQALVG</sequence>
<keyword evidence="2 10" id="KW-0963">Cytoplasm</keyword>
<evidence type="ECO:0000313" key="15">
    <source>
        <dbReference type="EMBL" id="CCG18484.1"/>
    </source>
</evidence>
<comment type="similarity">
    <text evidence="10">Belongs to the GTP-binding SRP family. FtsY subfamily.</text>
</comment>
<dbReference type="InterPro" id="IPR000897">
    <property type="entry name" value="SRP54_GTPase_dom"/>
</dbReference>
<dbReference type="NCBIfam" id="TIGR00064">
    <property type="entry name" value="ftsY"/>
    <property type="match status" value="1"/>
</dbReference>
<evidence type="ECO:0000259" key="13">
    <source>
        <dbReference type="SMART" id="SM00962"/>
    </source>
</evidence>
<evidence type="ECO:0000259" key="12">
    <source>
        <dbReference type="SMART" id="SM00382"/>
    </source>
</evidence>
<dbReference type="EC" id="3.6.5.4" evidence="10"/>
<dbReference type="SMART" id="SM00382">
    <property type="entry name" value="AAA"/>
    <property type="match status" value="1"/>
</dbReference>
<dbReference type="PANTHER" id="PTHR43134:SF1">
    <property type="entry name" value="SIGNAL RECOGNITION PARTICLE RECEPTOR SUBUNIT ALPHA"/>
    <property type="match status" value="1"/>
</dbReference>
<keyword evidence="7 10" id="KW-0675">Receptor</keyword>
<dbReference type="GO" id="GO:0005737">
    <property type="term" value="C:cytoplasm"/>
    <property type="evidence" value="ECO:0007669"/>
    <property type="project" value="UniProtKB-SubCell"/>
</dbReference>
<feature type="region of interest" description="Disordered" evidence="11">
    <location>
        <begin position="1"/>
        <end position="86"/>
    </location>
</feature>
<dbReference type="InterPro" id="IPR013822">
    <property type="entry name" value="Signal_recog_particl_SRP54_hlx"/>
</dbReference>
<feature type="compositionally biased region" description="Basic and acidic residues" evidence="11">
    <location>
        <begin position="149"/>
        <end position="196"/>
    </location>
</feature>
<evidence type="ECO:0000256" key="8">
    <source>
        <dbReference type="ARBA" id="ARBA00048027"/>
    </source>
</evidence>
<dbReference type="InterPro" id="IPR004390">
    <property type="entry name" value="SR_rcpt_FtsY"/>
</dbReference>
<proteinExistence type="inferred from homology"/>
<evidence type="ECO:0000256" key="5">
    <source>
        <dbReference type="ARBA" id="ARBA00023134"/>
    </source>
</evidence>
<dbReference type="Pfam" id="PF02881">
    <property type="entry name" value="SRP54_N"/>
    <property type="match status" value="1"/>
</dbReference>
<dbReference type="Gene3D" id="3.40.50.300">
    <property type="entry name" value="P-loop containing nucleotide triphosphate hydrolases"/>
    <property type="match status" value="1"/>
</dbReference>
<name>I7IJM2_9BURK</name>
<evidence type="ECO:0000256" key="7">
    <source>
        <dbReference type="ARBA" id="ARBA00023170"/>
    </source>
</evidence>
<feature type="binding site" evidence="10">
    <location>
        <begin position="419"/>
        <end position="423"/>
    </location>
    <ligand>
        <name>GTP</name>
        <dbReference type="ChEBI" id="CHEBI:37565"/>
    </ligand>
</feature>
<keyword evidence="6 10" id="KW-0472">Membrane</keyword>
<evidence type="ECO:0000256" key="3">
    <source>
        <dbReference type="ARBA" id="ARBA00022741"/>
    </source>
</evidence>
<evidence type="ECO:0000256" key="9">
    <source>
        <dbReference type="ARBA" id="ARBA00053570"/>
    </source>
</evidence>
<feature type="domain" description="AAA+ ATPase" evidence="12">
    <location>
        <begin position="330"/>
        <end position="508"/>
    </location>
</feature>
<feature type="compositionally biased region" description="Acidic residues" evidence="11">
    <location>
        <begin position="126"/>
        <end position="138"/>
    </location>
</feature>
<keyword evidence="1 10" id="KW-1003">Cell membrane</keyword>
<evidence type="ECO:0000256" key="2">
    <source>
        <dbReference type="ARBA" id="ARBA00022490"/>
    </source>
</evidence>
<dbReference type="PANTHER" id="PTHR43134">
    <property type="entry name" value="SIGNAL RECOGNITION PARTICLE RECEPTOR SUBUNIT ALPHA"/>
    <property type="match status" value="1"/>
</dbReference>
<dbReference type="SUPFAM" id="SSF52540">
    <property type="entry name" value="P-loop containing nucleoside triphosphate hydrolases"/>
    <property type="match status" value="1"/>
</dbReference>
<dbReference type="AlphaFoldDB" id="I7IJM2"/>
<feature type="compositionally biased region" description="Basic and acidic residues" evidence="11">
    <location>
        <begin position="225"/>
        <end position="235"/>
    </location>
</feature>
<reference evidence="15" key="1">
    <citation type="journal article" date="2012" name="Vet. Microbiol.">
        <title>Comparative genomic analyses of the Taylorellae.</title>
        <authorList>
            <person name="Hauser H."/>
            <person name="Richter D.C."/>
            <person name="van Tonder A."/>
            <person name="Clark L."/>
            <person name="Preston A."/>
        </authorList>
    </citation>
    <scope>NUCLEOTIDE SEQUENCE</scope>
    <source>
        <strain evidence="15">14/56</strain>
    </source>
</reference>
<organism evidence="15">
    <name type="scientific">Taylorella equigenitalis 14/56</name>
    <dbReference type="NCBI Taxonomy" id="1091497"/>
    <lineage>
        <taxon>Bacteria</taxon>
        <taxon>Pseudomonadati</taxon>
        <taxon>Pseudomonadota</taxon>
        <taxon>Betaproteobacteria</taxon>
        <taxon>Burkholderiales</taxon>
        <taxon>Alcaligenaceae</taxon>
        <taxon>Taylorella</taxon>
    </lineage>
</organism>